<feature type="transmembrane region" description="Helical" evidence="1">
    <location>
        <begin position="72"/>
        <end position="98"/>
    </location>
</feature>
<sequence length="124" mass="13585">MNTLGNIIWFIFGGIFVAIEYAISSLILCLTIIGIPFGVQTFKLAKLSLFPFGKKTVVNEKSDGCLSLAMNILWILVGGIWISITHIVFGAILFLTIIGIPFAKQHFKLASVALLPFGRDIVKD</sequence>
<evidence type="ECO:0000256" key="1">
    <source>
        <dbReference type="SAM" id="Phobius"/>
    </source>
</evidence>
<comment type="caution">
    <text evidence="3">The sequence shown here is derived from an EMBL/GenBank/DDBJ whole genome shotgun (WGS) entry which is preliminary data.</text>
</comment>
<keyword evidence="4" id="KW-1185">Reference proteome</keyword>
<keyword evidence="1" id="KW-0812">Transmembrane</keyword>
<dbReference type="PANTHER" id="PTHR42903:SF1">
    <property type="entry name" value="INNER MEMBRANE PROTEIN YCCF"/>
    <property type="match status" value="1"/>
</dbReference>
<dbReference type="PIRSF" id="PIRSF028777">
    <property type="entry name" value="UCP028777"/>
    <property type="match status" value="1"/>
</dbReference>
<keyword evidence="1" id="KW-0472">Membrane</keyword>
<name>A0A9X2L1L4_9BACT</name>
<protein>
    <submittedName>
        <fullName evidence="3">YccF domain-containing protein</fullName>
    </submittedName>
</protein>
<feature type="domain" description="Inner membrane component" evidence="2">
    <location>
        <begin position="70"/>
        <end position="119"/>
    </location>
</feature>
<dbReference type="EMBL" id="JANDBC010000001">
    <property type="protein sequence ID" value="MCP9290612.1"/>
    <property type="molecule type" value="Genomic_DNA"/>
</dbReference>
<dbReference type="Proteomes" id="UP001139125">
    <property type="component" value="Unassembled WGS sequence"/>
</dbReference>
<feature type="transmembrane region" description="Helical" evidence="1">
    <location>
        <begin position="7"/>
        <end position="39"/>
    </location>
</feature>
<evidence type="ECO:0000259" key="2">
    <source>
        <dbReference type="Pfam" id="PF03733"/>
    </source>
</evidence>
<dbReference type="Pfam" id="PF03733">
    <property type="entry name" value="YccF"/>
    <property type="match status" value="2"/>
</dbReference>
<dbReference type="InterPro" id="IPR031308">
    <property type="entry name" value="UCP028777"/>
</dbReference>
<evidence type="ECO:0000313" key="4">
    <source>
        <dbReference type="Proteomes" id="UP001139125"/>
    </source>
</evidence>
<keyword evidence="1" id="KW-1133">Transmembrane helix</keyword>
<organism evidence="3 4">
    <name type="scientific">Gracilimonas sediminicola</name>
    <dbReference type="NCBI Taxonomy" id="2952158"/>
    <lineage>
        <taxon>Bacteria</taxon>
        <taxon>Pseudomonadati</taxon>
        <taxon>Balneolota</taxon>
        <taxon>Balneolia</taxon>
        <taxon>Balneolales</taxon>
        <taxon>Balneolaceae</taxon>
        <taxon>Gracilimonas</taxon>
    </lineage>
</organism>
<dbReference type="RefSeq" id="WP_255132846.1">
    <property type="nucleotide sequence ID" value="NZ_JANDBC010000001.1"/>
</dbReference>
<reference evidence="3" key="1">
    <citation type="submission" date="2022-06" db="EMBL/GenBank/DDBJ databases">
        <title>Gracilimonas sp. CAU 1638 isolated from sea sediment.</title>
        <authorList>
            <person name="Kim W."/>
        </authorList>
    </citation>
    <scope>NUCLEOTIDE SEQUENCE</scope>
    <source>
        <strain evidence="3">CAU 1638</strain>
    </source>
</reference>
<feature type="domain" description="Inner membrane component" evidence="2">
    <location>
        <begin position="4"/>
        <end position="54"/>
    </location>
</feature>
<proteinExistence type="predicted"/>
<dbReference type="InterPro" id="IPR052937">
    <property type="entry name" value="Inner_membrane_protein"/>
</dbReference>
<dbReference type="AlphaFoldDB" id="A0A9X2L1L4"/>
<dbReference type="NCBIfam" id="NF008740">
    <property type="entry name" value="PRK11770.1-2"/>
    <property type="match status" value="1"/>
</dbReference>
<dbReference type="PANTHER" id="PTHR42903">
    <property type="entry name" value="INNER MEMBRANE PROTEIN YCCF"/>
    <property type="match status" value="1"/>
</dbReference>
<dbReference type="InterPro" id="IPR005185">
    <property type="entry name" value="YccF"/>
</dbReference>
<dbReference type="GO" id="GO:0005886">
    <property type="term" value="C:plasma membrane"/>
    <property type="evidence" value="ECO:0007669"/>
    <property type="project" value="TreeGrafter"/>
</dbReference>
<evidence type="ECO:0000313" key="3">
    <source>
        <dbReference type="EMBL" id="MCP9290612.1"/>
    </source>
</evidence>
<accession>A0A9X2L1L4</accession>
<gene>
    <name evidence="3" type="ORF">NM125_03325</name>
</gene>